<name>A0A1Y4T0L9_9FIRM</name>
<comment type="caution">
    <text evidence="1">The sequence shown here is derived from an EMBL/GenBank/DDBJ whole genome shotgun (WGS) entry which is preliminary data.</text>
</comment>
<accession>A0A1Y4T0L9</accession>
<protein>
    <submittedName>
        <fullName evidence="1">Uncharacterized protein</fullName>
    </submittedName>
</protein>
<organism evidence="1 2">
    <name type="scientific">Massilimicrobiota timonensis</name>
    <dbReference type="NCBI Taxonomy" id="1776392"/>
    <lineage>
        <taxon>Bacteria</taxon>
        <taxon>Bacillati</taxon>
        <taxon>Bacillota</taxon>
        <taxon>Erysipelotrichia</taxon>
        <taxon>Erysipelotrichales</taxon>
        <taxon>Erysipelotrichaceae</taxon>
        <taxon>Massilimicrobiota</taxon>
    </lineage>
</organism>
<proteinExistence type="predicted"/>
<reference evidence="1 2" key="1">
    <citation type="journal article" date="2018" name="BMC Genomics">
        <title>Whole genome sequencing and function prediction of 133 gut anaerobes isolated from chicken caecum in pure cultures.</title>
        <authorList>
            <person name="Medvecky M."/>
            <person name="Cejkova D."/>
            <person name="Polansky O."/>
            <person name="Karasova D."/>
            <person name="Kubasova T."/>
            <person name="Cizek A."/>
            <person name="Rychlik I."/>
        </authorList>
    </citation>
    <scope>NUCLEOTIDE SEQUENCE [LARGE SCALE GENOMIC DNA]</scope>
    <source>
        <strain evidence="1 2">An13</strain>
    </source>
</reference>
<evidence type="ECO:0000313" key="1">
    <source>
        <dbReference type="EMBL" id="OUQ35739.1"/>
    </source>
</evidence>
<sequence length="308" mass="35821">MATFKDRDVFEFCEKLFEQLKKQDNGYFPHRHDKQVFDKAAEHFSMNVDEVDRIYGSYTKLAAKVEMMKINRLPKVKRQDAMMRKIQDIMLNNKDLPFYKMEGDPSEPIIPATDIIEEEFKDCIAEIAQSGWTIPLTIDVERLDELRACSSNHTDIDAFFSAFYSDDVLDGLYDTIYNSIDNLGQKKRFEECYIIFKQGLYSSCLTTLTTILEGAISTFGDDPKDVRIKRICNFHAEEERNNGNKIKSLCWQSMYEYTKLLFEKSDFSKAEPDEANRHWLVHGRTSQIGDKLDCIRLINALTTLSNLK</sequence>
<gene>
    <name evidence="1" type="ORF">B5E75_02850</name>
</gene>
<dbReference type="Proteomes" id="UP000195305">
    <property type="component" value="Unassembled WGS sequence"/>
</dbReference>
<evidence type="ECO:0000313" key="2">
    <source>
        <dbReference type="Proteomes" id="UP000195305"/>
    </source>
</evidence>
<dbReference type="RefSeq" id="WP_087357287.1">
    <property type="nucleotide sequence ID" value="NZ_NFLJ01000006.1"/>
</dbReference>
<dbReference type="EMBL" id="NFLJ01000006">
    <property type="protein sequence ID" value="OUQ35739.1"/>
    <property type="molecule type" value="Genomic_DNA"/>
</dbReference>
<dbReference type="AlphaFoldDB" id="A0A1Y4T0L9"/>
<dbReference type="OrthoDB" id="2838806at2"/>
<keyword evidence="2" id="KW-1185">Reference proteome</keyword>